<keyword evidence="1" id="KW-0472">Membrane</keyword>
<keyword evidence="3" id="KW-1185">Reference proteome</keyword>
<protein>
    <submittedName>
        <fullName evidence="2">Oidioi.mRNA.OKI2018_I69.chr2.g4461.t1.cds</fullName>
    </submittedName>
</protein>
<accession>A0ABN7T1P1</accession>
<dbReference type="Proteomes" id="UP001158576">
    <property type="component" value="Chromosome 2"/>
</dbReference>
<reference evidence="2 3" key="1">
    <citation type="submission" date="2021-04" db="EMBL/GenBank/DDBJ databases">
        <authorList>
            <person name="Bliznina A."/>
        </authorList>
    </citation>
    <scope>NUCLEOTIDE SEQUENCE [LARGE SCALE GENOMIC DNA]</scope>
</reference>
<evidence type="ECO:0000313" key="2">
    <source>
        <dbReference type="EMBL" id="CAG5110007.1"/>
    </source>
</evidence>
<evidence type="ECO:0000256" key="1">
    <source>
        <dbReference type="SAM" id="Phobius"/>
    </source>
</evidence>
<proteinExistence type="predicted"/>
<evidence type="ECO:0000313" key="3">
    <source>
        <dbReference type="Proteomes" id="UP001158576"/>
    </source>
</evidence>
<feature type="transmembrane region" description="Helical" evidence="1">
    <location>
        <begin position="31"/>
        <end position="54"/>
    </location>
</feature>
<keyword evidence="1" id="KW-0812">Transmembrane</keyword>
<gene>
    <name evidence="2" type="ORF">OKIOD_LOCUS13226</name>
</gene>
<organism evidence="2 3">
    <name type="scientific">Oikopleura dioica</name>
    <name type="common">Tunicate</name>
    <dbReference type="NCBI Taxonomy" id="34765"/>
    <lineage>
        <taxon>Eukaryota</taxon>
        <taxon>Metazoa</taxon>
        <taxon>Chordata</taxon>
        <taxon>Tunicata</taxon>
        <taxon>Appendicularia</taxon>
        <taxon>Copelata</taxon>
        <taxon>Oikopleuridae</taxon>
        <taxon>Oikopleura</taxon>
    </lineage>
</organism>
<keyword evidence="1" id="KW-1133">Transmembrane helix</keyword>
<dbReference type="EMBL" id="OU015567">
    <property type="protein sequence ID" value="CAG5110007.1"/>
    <property type="molecule type" value="Genomic_DNA"/>
</dbReference>
<feature type="transmembrane region" description="Helical" evidence="1">
    <location>
        <begin position="66"/>
        <end position="85"/>
    </location>
</feature>
<feature type="transmembrane region" description="Helical" evidence="1">
    <location>
        <begin position="105"/>
        <end position="129"/>
    </location>
</feature>
<name>A0ABN7T1P1_OIKDI</name>
<sequence length="169" mass="18653">MIVNTGTRPNPTEIDRVDARVDYDIGVGVPLGLLIISLVVDIVAAVYCFAQCGFKKVFYWAKMSSIITVQVYLHLCALLTFAAYIQQTLRLAEYPFGAENLGFGFWAIMISFLLRCLIWFMVSCCPAGCRPCLTINGDKLEELQAEAILNLVKGADDDATTINDDVNSL</sequence>